<dbReference type="SMART" id="SM00028">
    <property type="entry name" value="TPR"/>
    <property type="match status" value="2"/>
</dbReference>
<dbReference type="EMBL" id="KB908932">
    <property type="protein sequence ID" value="EOB14568.1"/>
    <property type="molecule type" value="Genomic_DNA"/>
</dbReference>
<reference evidence="3 4" key="1">
    <citation type="journal article" date="2013" name="BMC Genomics">
        <title>Comparative genomics of parasitic silkworm microsporidia reveal an association between genome expansion and host adaptation.</title>
        <authorList>
            <person name="Pan G."/>
            <person name="Xu J."/>
            <person name="Li T."/>
            <person name="Xia Q."/>
            <person name="Liu S.L."/>
            <person name="Zhang G."/>
            <person name="Li S."/>
            <person name="Li C."/>
            <person name="Liu H."/>
            <person name="Yang L."/>
            <person name="Liu T."/>
            <person name="Zhang X."/>
            <person name="Wu Z."/>
            <person name="Fan W."/>
            <person name="Dang X."/>
            <person name="Xiang H."/>
            <person name="Tao M."/>
            <person name="Li Y."/>
            <person name="Hu J."/>
            <person name="Li Z."/>
            <person name="Lin L."/>
            <person name="Luo J."/>
            <person name="Geng L."/>
            <person name="Wang L."/>
            <person name="Long M."/>
            <person name="Wan Y."/>
            <person name="He N."/>
            <person name="Zhang Z."/>
            <person name="Lu C."/>
            <person name="Keeling P.J."/>
            <person name="Wang J."/>
            <person name="Xiang Z."/>
            <person name="Zhou Z."/>
        </authorList>
    </citation>
    <scope>NUCLEOTIDE SEQUENCE [LARGE SCALE GENOMIC DNA]</scope>
    <source>
        <strain evidence="4">CQ1 / CVCC 102059</strain>
    </source>
</reference>
<feature type="repeat" description="TPR" evidence="1">
    <location>
        <begin position="80"/>
        <end position="113"/>
    </location>
</feature>
<keyword evidence="2" id="KW-0812">Transmembrane</keyword>
<evidence type="ECO:0000256" key="2">
    <source>
        <dbReference type="SAM" id="Phobius"/>
    </source>
</evidence>
<sequence length="198" mass="23535">MKIPMAYVIEKRIRIGALILWALLAVMIIWRKFFTAVGNDEDYFKSLEIGKKLRKRRNYDEAIKILWQALRKAKEFIDFRDVYNELGACYYEKSDYENALTMFNISLDLKITNLTALKWRSICLAKLGMYEQAYEDASIYDVLIKGSHSFPIENAYCDIKTTDLFNSVTNERIRRFFKENQTYVSNLRYSRFYSLVIK</sequence>
<dbReference type="InterPro" id="IPR011990">
    <property type="entry name" value="TPR-like_helical_dom_sf"/>
</dbReference>
<keyword evidence="2" id="KW-0472">Membrane</keyword>
<dbReference type="SUPFAM" id="SSF48452">
    <property type="entry name" value="TPR-like"/>
    <property type="match status" value="1"/>
</dbReference>
<dbReference type="VEuPathDB" id="MicrosporidiaDB:NBO_24g0014"/>
<dbReference type="OrthoDB" id="2423701at2759"/>
<proteinExistence type="predicted"/>
<keyword evidence="2" id="KW-1133">Transmembrane helix</keyword>
<dbReference type="Proteomes" id="UP000016927">
    <property type="component" value="Unassembled WGS sequence"/>
</dbReference>
<evidence type="ECO:0000313" key="4">
    <source>
        <dbReference type="Proteomes" id="UP000016927"/>
    </source>
</evidence>
<keyword evidence="1" id="KW-0802">TPR repeat</keyword>
<dbReference type="Gene3D" id="1.25.40.10">
    <property type="entry name" value="Tetratricopeptide repeat domain"/>
    <property type="match status" value="1"/>
</dbReference>
<dbReference type="HOGENOM" id="CLU_100304_0_0_1"/>
<organism evidence="3 4">
    <name type="scientific">Nosema bombycis (strain CQ1 / CVCC 102059)</name>
    <name type="common">Microsporidian parasite</name>
    <name type="synonym">Pebrine of silkworm</name>
    <dbReference type="NCBI Taxonomy" id="578461"/>
    <lineage>
        <taxon>Eukaryota</taxon>
        <taxon>Fungi</taxon>
        <taxon>Fungi incertae sedis</taxon>
        <taxon>Microsporidia</taxon>
        <taxon>Nosematidae</taxon>
        <taxon>Nosema</taxon>
    </lineage>
</organism>
<name>R0MNX2_NOSB1</name>
<keyword evidence="4" id="KW-1185">Reference proteome</keyword>
<dbReference type="PROSITE" id="PS50005">
    <property type="entry name" value="TPR"/>
    <property type="match status" value="1"/>
</dbReference>
<gene>
    <name evidence="3" type="ORF">NBO_24g0014</name>
</gene>
<evidence type="ECO:0000313" key="3">
    <source>
        <dbReference type="EMBL" id="EOB14568.1"/>
    </source>
</evidence>
<feature type="transmembrane region" description="Helical" evidence="2">
    <location>
        <begin position="12"/>
        <end position="30"/>
    </location>
</feature>
<evidence type="ECO:0000256" key="1">
    <source>
        <dbReference type="PROSITE-ProRule" id="PRU00339"/>
    </source>
</evidence>
<accession>R0MNX2</accession>
<dbReference type="AlphaFoldDB" id="R0MNX2"/>
<dbReference type="InterPro" id="IPR019734">
    <property type="entry name" value="TPR_rpt"/>
</dbReference>
<protein>
    <submittedName>
        <fullName evidence="3">Tetratricopeptide TPR-1</fullName>
    </submittedName>
</protein>